<feature type="zinc finger region" description="C3H1-type" evidence="4">
    <location>
        <begin position="490"/>
        <end position="518"/>
    </location>
</feature>
<feature type="domain" description="C3H1-type" evidence="8">
    <location>
        <begin position="490"/>
        <end position="518"/>
    </location>
</feature>
<keyword evidence="5" id="KW-0067">ATP-binding</keyword>
<keyword evidence="6" id="KW-0175">Coiled coil</keyword>
<dbReference type="SUPFAM" id="SSF90229">
    <property type="entry name" value="CCCH zinc finger"/>
    <property type="match status" value="1"/>
</dbReference>
<evidence type="ECO:0000313" key="10">
    <source>
        <dbReference type="EMBL" id="KAK2066669.1"/>
    </source>
</evidence>
<dbReference type="EMBL" id="JAQQPM010000001">
    <property type="protein sequence ID" value="KAK2066669.1"/>
    <property type="molecule type" value="Genomic_DNA"/>
</dbReference>
<dbReference type="GO" id="GO:0052742">
    <property type="term" value="F:phosphatidylinositol kinase activity"/>
    <property type="evidence" value="ECO:0007669"/>
    <property type="project" value="InterPro"/>
</dbReference>
<comment type="caution">
    <text evidence="10">The sequence shown here is derived from an EMBL/GenBank/DDBJ whole genome shotgun (WGS) entry which is preliminary data.</text>
</comment>
<evidence type="ECO:0008006" key="12">
    <source>
        <dbReference type="Google" id="ProtNLM"/>
    </source>
</evidence>
<dbReference type="InterPro" id="IPR027483">
    <property type="entry name" value="PInositol-4-P-4/5-kinase_C_sf"/>
</dbReference>
<dbReference type="Pfam" id="PF01504">
    <property type="entry name" value="PIP5K"/>
    <property type="match status" value="1"/>
</dbReference>
<dbReference type="GO" id="GO:0046488">
    <property type="term" value="P:phosphatidylinositol metabolic process"/>
    <property type="evidence" value="ECO:0007669"/>
    <property type="project" value="UniProtKB-UniRule"/>
</dbReference>
<evidence type="ECO:0000256" key="7">
    <source>
        <dbReference type="SAM" id="MobiDB-lite"/>
    </source>
</evidence>
<evidence type="ECO:0000256" key="3">
    <source>
        <dbReference type="ARBA" id="ARBA00022833"/>
    </source>
</evidence>
<evidence type="ECO:0000313" key="11">
    <source>
        <dbReference type="Proteomes" id="UP001217918"/>
    </source>
</evidence>
<name>A0AAD9HX91_9PEZI</name>
<dbReference type="InterPro" id="IPR027484">
    <property type="entry name" value="PInositol-4-P-5-kinase_N"/>
</dbReference>
<feature type="region of interest" description="Disordered" evidence="7">
    <location>
        <begin position="70"/>
        <end position="172"/>
    </location>
</feature>
<keyword evidence="5" id="KW-0808">Transferase</keyword>
<evidence type="ECO:0000259" key="9">
    <source>
        <dbReference type="PROSITE" id="PS51455"/>
    </source>
</evidence>
<dbReference type="Gene3D" id="3.30.810.10">
    <property type="entry name" value="2-Layer Sandwich"/>
    <property type="match status" value="1"/>
</dbReference>
<evidence type="ECO:0000256" key="2">
    <source>
        <dbReference type="ARBA" id="ARBA00022771"/>
    </source>
</evidence>
<keyword evidence="5" id="KW-0418">Kinase</keyword>
<dbReference type="Gene3D" id="3.30.800.10">
    <property type="entry name" value="Phosphatidylinositol Phosphate Kinase II Beta"/>
    <property type="match status" value="1"/>
</dbReference>
<feature type="coiled-coil region" evidence="6">
    <location>
        <begin position="243"/>
        <end position="291"/>
    </location>
</feature>
<keyword evidence="2 4" id="KW-0863">Zinc-finger</keyword>
<evidence type="ECO:0000256" key="4">
    <source>
        <dbReference type="PROSITE-ProRule" id="PRU00723"/>
    </source>
</evidence>
<proteinExistence type="predicted"/>
<evidence type="ECO:0000256" key="1">
    <source>
        <dbReference type="ARBA" id="ARBA00022723"/>
    </source>
</evidence>
<feature type="domain" description="PIPK" evidence="9">
    <location>
        <begin position="539"/>
        <end position="851"/>
    </location>
</feature>
<dbReference type="InterPro" id="IPR000571">
    <property type="entry name" value="Znf_CCCH"/>
</dbReference>
<dbReference type="Pfam" id="PF25540">
    <property type="entry name" value="DUF7923"/>
    <property type="match status" value="2"/>
</dbReference>
<gene>
    <name evidence="10" type="ORF">P8C59_000463</name>
</gene>
<evidence type="ECO:0000256" key="5">
    <source>
        <dbReference type="PROSITE-ProRule" id="PRU00781"/>
    </source>
</evidence>
<dbReference type="InterPro" id="IPR057654">
    <property type="entry name" value="Znf-CCCH_tandem"/>
</dbReference>
<reference evidence="10" key="1">
    <citation type="journal article" date="2023" name="Mol. Plant Microbe Interact.">
        <title>Elucidating the Obligate Nature and Biological Capacity of an Invasive Fungal Corn Pathogen.</title>
        <authorList>
            <person name="MacCready J.S."/>
            <person name="Roggenkamp E.M."/>
            <person name="Gdanetz K."/>
            <person name="Chilvers M.I."/>
        </authorList>
    </citation>
    <scope>NUCLEOTIDE SEQUENCE</scope>
    <source>
        <strain evidence="10">PM02</strain>
    </source>
</reference>
<protein>
    <recommendedName>
        <fullName evidence="12">C3H1-type domain-containing protein</fullName>
    </recommendedName>
</protein>
<dbReference type="GO" id="GO:0005524">
    <property type="term" value="F:ATP binding"/>
    <property type="evidence" value="ECO:0007669"/>
    <property type="project" value="UniProtKB-UniRule"/>
</dbReference>
<accession>A0AAD9HX91</accession>
<dbReference type="InterPro" id="IPR002498">
    <property type="entry name" value="PInositol-4-P-4/5-kinase_core"/>
</dbReference>
<dbReference type="AlphaFoldDB" id="A0AAD9HX91"/>
<feature type="compositionally biased region" description="Polar residues" evidence="7">
    <location>
        <begin position="107"/>
        <end position="122"/>
    </location>
</feature>
<sequence length="851" mass="95126">MSKHGEPQSQMGHSMAVTMFRHSILISKILSIKDFKPTPTPAKLAKITPAIRRVAACKAKRRKSAKAYTIAGRAAAAKRRKKRKEATANAQASKLAKKEGLQRSKRTTGSNAGRYTTNSSLIANKDDNNAYNRAYVPPVNTEEEEGSSSDNNGINSSTSNSADKGKGSGVYKRGKGALRCKDGFQTCPIIARYLKVLIASKPTSASQRLTSSNLGKNVAASLLIAGLKIGNREAVEANLVRHYDSLIKNYARSREELQMAQATASLWQKTYNEMEKKLAAAETELVEIKTANSSKSFTYVLLDGDGAIFRDEFIRKGAEGGEEAAHLLKNRVQQGLCTPPTRSSIRTCGKEQTDAKVKRMFELMIANHQCKHMIWGPTHDNGYVRMLKEVAAATPSSAAKPPAAAKPVPAALVTVSQSPRSLSAKVDANSASWAAVGRNSSTGGGGIEIAPRKKTQVSRKYMLLNKDNRRIDEPIKHDPNVMKWFKEDSKYNGNHCNKYHLRNMCTEGEQCNFRHEPLKKDEIQCLRILTRQIACRESYREPYCADVLCTLGHHCTRPNACNFGSCKFAFLHDVNFDMIPTMKIYEDGEREGLLASILAWFTAALALYQLALRKITPADFASLRRTAWAVKDHDYAHSFRPPGSDRPKEEALHSIGNTGFSGSTFYSTRDQQYLVKSVPRRSENSFFRDDLLTSYVEYMATHQTSLLVRILDVSDQAAAQGQDLKWEHWDLKPTSYFYPERDITDGRLTSEATKATLADEFPDRIRLGRDAALDLFATLEADTRLLADHNAVDYSLFLHKMQPMLMTLLINVWRLLARTGPMSITTTPEEYRDRFLKMCRVYVETEEDRQD</sequence>
<dbReference type="Pfam" id="PF25543">
    <property type="entry name" value="zf-CCCH_tandem"/>
    <property type="match status" value="1"/>
</dbReference>
<dbReference type="PANTHER" id="PTHR37543">
    <property type="entry name" value="CCCH ZINC FINGER DNA BINDING PROTEIN (AFU_ORTHOLOGUE AFUA_5G12760)"/>
    <property type="match status" value="1"/>
</dbReference>
<dbReference type="PANTHER" id="PTHR37543:SF1">
    <property type="entry name" value="CCCH ZINC FINGER DNA BINDING PROTEIN (AFU_ORTHOLOGUE AFUA_5G12760)"/>
    <property type="match status" value="1"/>
</dbReference>
<dbReference type="SMART" id="SM00330">
    <property type="entry name" value="PIPKc"/>
    <property type="match status" value="1"/>
</dbReference>
<dbReference type="Proteomes" id="UP001217918">
    <property type="component" value="Unassembled WGS sequence"/>
</dbReference>
<organism evidence="10 11">
    <name type="scientific">Phyllachora maydis</name>
    <dbReference type="NCBI Taxonomy" id="1825666"/>
    <lineage>
        <taxon>Eukaryota</taxon>
        <taxon>Fungi</taxon>
        <taxon>Dikarya</taxon>
        <taxon>Ascomycota</taxon>
        <taxon>Pezizomycotina</taxon>
        <taxon>Sordariomycetes</taxon>
        <taxon>Sordariomycetidae</taxon>
        <taxon>Phyllachorales</taxon>
        <taxon>Phyllachoraceae</taxon>
        <taxon>Phyllachora</taxon>
    </lineage>
</organism>
<dbReference type="PROSITE" id="PS50103">
    <property type="entry name" value="ZF_C3H1"/>
    <property type="match status" value="1"/>
</dbReference>
<feature type="compositionally biased region" description="Low complexity" evidence="7">
    <location>
        <begin position="148"/>
        <end position="161"/>
    </location>
</feature>
<dbReference type="GO" id="GO:0008270">
    <property type="term" value="F:zinc ion binding"/>
    <property type="evidence" value="ECO:0007669"/>
    <property type="project" value="UniProtKB-KW"/>
</dbReference>
<dbReference type="SUPFAM" id="SSF56104">
    <property type="entry name" value="SAICAR synthase-like"/>
    <property type="match status" value="1"/>
</dbReference>
<evidence type="ECO:0000259" key="8">
    <source>
        <dbReference type="PROSITE" id="PS50103"/>
    </source>
</evidence>
<keyword evidence="3 4" id="KW-0862">Zinc</keyword>
<dbReference type="InterPro" id="IPR057683">
    <property type="entry name" value="DUF7923"/>
</dbReference>
<evidence type="ECO:0000256" key="6">
    <source>
        <dbReference type="SAM" id="Coils"/>
    </source>
</evidence>
<keyword evidence="11" id="KW-1185">Reference proteome</keyword>
<dbReference type="PROSITE" id="PS51455">
    <property type="entry name" value="PIPK"/>
    <property type="match status" value="1"/>
</dbReference>
<keyword evidence="1 4" id="KW-0479">Metal-binding</keyword>
<keyword evidence="5" id="KW-0547">Nucleotide-binding</keyword>
<dbReference type="InterPro" id="IPR036855">
    <property type="entry name" value="Znf_CCCH_sf"/>
</dbReference>